<keyword evidence="2" id="KW-1185">Reference proteome</keyword>
<protein>
    <submittedName>
        <fullName evidence="1">Uncharacterized protein</fullName>
    </submittedName>
</protein>
<reference evidence="1 2" key="1">
    <citation type="submission" date="2023-06" db="EMBL/GenBank/DDBJ databases">
        <title>The Gram-positive Non-spore-bearing Anaerobic Bacilli of Human Feces.</title>
        <authorList>
            <person name="Eggerth A.H."/>
        </authorList>
    </citation>
    <scope>NUCLEOTIDE SEQUENCE [LARGE SCALE GENOMIC DNA]</scope>
    <source>
        <strain evidence="1 2">CBA3108</strain>
    </source>
</reference>
<dbReference type="Proteomes" id="UP001212097">
    <property type="component" value="Chromosome"/>
</dbReference>
<sequence>MEFISQRDAYIYYFKYYFHVSSELQNMVLGFWVSDPLDVVQVVYRSEASELPRGIARCGPVEDWGNEIPSPSNLDAMDPESLVRVFDHIDSANSAIHTMAMMLAIDIREPSAVQIIHDGIGWIGEPTDILSDIYEVSLV</sequence>
<name>A0ABY7QZY8_9ACTN</name>
<dbReference type="RefSeq" id="WP_271418222.1">
    <property type="nucleotide sequence ID" value="NZ_CP115668.1"/>
</dbReference>
<evidence type="ECO:0000313" key="1">
    <source>
        <dbReference type="EMBL" id="WCC80039.1"/>
    </source>
</evidence>
<organism evidence="1 2">
    <name type="scientific">Cutibacterium equinum</name>
    <dbReference type="NCBI Taxonomy" id="3016342"/>
    <lineage>
        <taxon>Bacteria</taxon>
        <taxon>Bacillati</taxon>
        <taxon>Actinomycetota</taxon>
        <taxon>Actinomycetes</taxon>
        <taxon>Propionibacteriales</taxon>
        <taxon>Propionibacteriaceae</taxon>
        <taxon>Cutibacterium</taxon>
    </lineage>
</organism>
<gene>
    <name evidence="1" type="ORF">O6R08_00235</name>
</gene>
<accession>A0ABY7QZY8</accession>
<dbReference type="EMBL" id="CP115668">
    <property type="protein sequence ID" value="WCC80039.1"/>
    <property type="molecule type" value="Genomic_DNA"/>
</dbReference>
<proteinExistence type="predicted"/>
<evidence type="ECO:0000313" key="2">
    <source>
        <dbReference type="Proteomes" id="UP001212097"/>
    </source>
</evidence>